<dbReference type="AlphaFoldDB" id="A0A484KAS5"/>
<sequence length="325" mass="36646">MARRRGRPKRNNPSNSGNGFQTPGSAQGSASNAKSTGGKDIPDAIVPDMKEMNPNLEESDIPDKAETPIQKSYASVVGNQEDDQKLCYIPATEVNGNFVAKLTKDDVIDTTTYWDATLVCCILGANPPLEVVKGFINRIWSSYSIEEVSLLKEGQFIVSFKRVEDRDEVIKRKYYYFDNKPVLVQKWYPGVKVNIDQLDDIPIWIQLPDLEMKYWSLTGLSKIGSLVGKPVKRDRATASKRKYAYARIQVEVKVQQEFPLMVQFIDDEDRVKSQSIVGKWLQHQSRAKTNEEMLEEVKMIKGRLQRQTVEAGFAAGCLFSLAVVA</sequence>
<dbReference type="OrthoDB" id="851886at2759"/>
<evidence type="ECO:0000256" key="1">
    <source>
        <dbReference type="SAM" id="MobiDB-lite"/>
    </source>
</evidence>
<feature type="compositionally biased region" description="Basic residues" evidence="1">
    <location>
        <begin position="1"/>
        <end position="10"/>
    </location>
</feature>
<keyword evidence="4" id="KW-1185">Reference proteome</keyword>
<dbReference type="EMBL" id="OOIL02000230">
    <property type="protein sequence ID" value="VFQ62530.1"/>
    <property type="molecule type" value="Genomic_DNA"/>
</dbReference>
<proteinExistence type="predicted"/>
<name>A0A484KAS5_9ASTE</name>
<dbReference type="Pfam" id="PF14111">
    <property type="entry name" value="DUF4283"/>
    <property type="match status" value="1"/>
</dbReference>
<organism evidence="3 4">
    <name type="scientific">Cuscuta campestris</name>
    <dbReference type="NCBI Taxonomy" id="132261"/>
    <lineage>
        <taxon>Eukaryota</taxon>
        <taxon>Viridiplantae</taxon>
        <taxon>Streptophyta</taxon>
        <taxon>Embryophyta</taxon>
        <taxon>Tracheophyta</taxon>
        <taxon>Spermatophyta</taxon>
        <taxon>Magnoliopsida</taxon>
        <taxon>eudicotyledons</taxon>
        <taxon>Gunneridae</taxon>
        <taxon>Pentapetalae</taxon>
        <taxon>asterids</taxon>
        <taxon>lamiids</taxon>
        <taxon>Solanales</taxon>
        <taxon>Convolvulaceae</taxon>
        <taxon>Cuscuteae</taxon>
        <taxon>Cuscuta</taxon>
        <taxon>Cuscuta subgen. Grammica</taxon>
        <taxon>Cuscuta sect. Cleistogrammica</taxon>
    </lineage>
</organism>
<evidence type="ECO:0000259" key="2">
    <source>
        <dbReference type="Pfam" id="PF14111"/>
    </source>
</evidence>
<accession>A0A484KAS5</accession>
<dbReference type="Proteomes" id="UP000595140">
    <property type="component" value="Unassembled WGS sequence"/>
</dbReference>
<evidence type="ECO:0000313" key="4">
    <source>
        <dbReference type="Proteomes" id="UP000595140"/>
    </source>
</evidence>
<gene>
    <name evidence="3" type="ORF">CCAM_LOCUS4306</name>
</gene>
<evidence type="ECO:0000313" key="3">
    <source>
        <dbReference type="EMBL" id="VFQ62530.1"/>
    </source>
</evidence>
<protein>
    <recommendedName>
        <fullName evidence="2">DUF4283 domain-containing protein</fullName>
    </recommendedName>
</protein>
<reference evidence="3 4" key="1">
    <citation type="submission" date="2018-04" db="EMBL/GenBank/DDBJ databases">
        <authorList>
            <person name="Vogel A."/>
        </authorList>
    </citation>
    <scope>NUCLEOTIDE SEQUENCE [LARGE SCALE GENOMIC DNA]</scope>
</reference>
<dbReference type="InterPro" id="IPR025558">
    <property type="entry name" value="DUF4283"/>
</dbReference>
<feature type="region of interest" description="Disordered" evidence="1">
    <location>
        <begin position="1"/>
        <end position="65"/>
    </location>
</feature>
<feature type="compositionally biased region" description="Polar residues" evidence="1">
    <location>
        <begin position="11"/>
        <end position="35"/>
    </location>
</feature>
<feature type="domain" description="DUF4283" evidence="2">
    <location>
        <begin position="114"/>
        <end position="193"/>
    </location>
</feature>
<dbReference type="PANTHER" id="PTHR33233:SF17">
    <property type="entry name" value="DUF4283 DOMAIN-CONTAINING PROTEIN"/>
    <property type="match status" value="1"/>
</dbReference>
<dbReference type="PANTHER" id="PTHR33233">
    <property type="entry name" value="ENDONUCLEASE/EXONUCLEASE/PHOSPHATASE"/>
    <property type="match status" value="1"/>
</dbReference>